<dbReference type="Proteomes" id="UP000027265">
    <property type="component" value="Unassembled WGS sequence"/>
</dbReference>
<dbReference type="Gene3D" id="4.10.240.10">
    <property type="entry name" value="Zn(2)-C6 fungal-type DNA-binding domain"/>
    <property type="match status" value="1"/>
</dbReference>
<dbReference type="OrthoDB" id="2123952at2759"/>
<dbReference type="CDD" id="cd12148">
    <property type="entry name" value="fungal_TF_MHR"/>
    <property type="match status" value="1"/>
</dbReference>
<evidence type="ECO:0000256" key="2">
    <source>
        <dbReference type="ARBA" id="ARBA00022723"/>
    </source>
</evidence>
<dbReference type="InterPro" id="IPR007219">
    <property type="entry name" value="XnlR_reg_dom"/>
</dbReference>
<sequence>MSSSPISRIVSPLQRGAACTACRKKKMKCDGDKPTCGQCRKAKRSQDCKYEDQKVKSRTRMLQEKVAALEKKVRQLEDQGDTDSPGSLGSPNMTSGSSSSSTSLDTPNLALSSPFIVPSSTNNSFFDLTTTPDITPSMMYTSSGSDPSPSCAPPAFDDFFLAVGELTSSDTDSDPTDVLPNSLLSPLPLQSSPWPWSSDPSVPPQTKQYLIDTFLSHRHQLGFHVNSVPRFVESLQSRGPENEDIQPHPALVNTICLLGAHFSRSPNLSGLKPLFLTRALASISDLLESSNRLVDLVQTSSLLAVYFFVHTQFLDGYRHSCCAARFAVGLGLDKLRQADSDSETRAEEWLHLQEDNEVPEISISPPRDRVETEERIGAYWQNIVVNRAWSAAAGLPAATPLSTVDHYDFNAPTSGDALGSDVPSVSPDLQLYHLALKGKAAALFEWTARICSRRSKWSQVWIEQQCAAELDLDEFCTTLPPLCGPASSERVDINVLAIHTLVYASYINLCQHLPGEMYEKCLRAAISISLTVQGLDDQDFAYLDPIICTCWMLAAQVHLKRMEKTTFSVLTEASGHPHQDLEALIHGLKRVAEVFPVAAYYSDALERSSVSLAMYTMSPLVSSPVQTQSYFQPAVIVL</sequence>
<dbReference type="InterPro" id="IPR001138">
    <property type="entry name" value="Zn2Cys6_DnaBD"/>
</dbReference>
<dbReference type="InParanoid" id="A0A067QAS9"/>
<dbReference type="SUPFAM" id="SSF57701">
    <property type="entry name" value="Zn2/Cys6 DNA-binding domain"/>
    <property type="match status" value="1"/>
</dbReference>
<reference evidence="9" key="1">
    <citation type="journal article" date="2014" name="Proc. Natl. Acad. Sci. U.S.A.">
        <title>Extensive sampling of basidiomycete genomes demonstrates inadequacy of the white-rot/brown-rot paradigm for wood decay fungi.</title>
        <authorList>
            <person name="Riley R."/>
            <person name="Salamov A.A."/>
            <person name="Brown D.W."/>
            <person name="Nagy L.G."/>
            <person name="Floudas D."/>
            <person name="Held B.W."/>
            <person name="Levasseur A."/>
            <person name="Lombard V."/>
            <person name="Morin E."/>
            <person name="Otillar R."/>
            <person name="Lindquist E.A."/>
            <person name="Sun H."/>
            <person name="LaButti K.M."/>
            <person name="Schmutz J."/>
            <person name="Jabbour D."/>
            <person name="Luo H."/>
            <person name="Baker S.E."/>
            <person name="Pisabarro A.G."/>
            <person name="Walton J.D."/>
            <person name="Blanchette R.A."/>
            <person name="Henrissat B."/>
            <person name="Martin F."/>
            <person name="Cullen D."/>
            <person name="Hibbett D.S."/>
            <person name="Grigoriev I.V."/>
        </authorList>
    </citation>
    <scope>NUCLEOTIDE SEQUENCE [LARGE SCALE GENOMIC DNA]</scope>
    <source>
        <strain evidence="9">MUCL 33604</strain>
    </source>
</reference>
<dbReference type="STRING" id="933084.A0A067QAS9"/>
<evidence type="ECO:0000256" key="3">
    <source>
        <dbReference type="ARBA" id="ARBA00023015"/>
    </source>
</evidence>
<evidence type="ECO:0000313" key="8">
    <source>
        <dbReference type="EMBL" id="KDQ59691.1"/>
    </source>
</evidence>
<evidence type="ECO:0000256" key="6">
    <source>
        <dbReference type="SAM" id="MobiDB-lite"/>
    </source>
</evidence>
<dbReference type="HOGENOM" id="CLU_022337_1_0_1"/>
<feature type="region of interest" description="Disordered" evidence="6">
    <location>
        <begin position="74"/>
        <end position="106"/>
    </location>
</feature>
<evidence type="ECO:0000256" key="4">
    <source>
        <dbReference type="ARBA" id="ARBA00023163"/>
    </source>
</evidence>
<dbReference type="PANTHER" id="PTHR47338:SF29">
    <property type="entry name" value="ZN(2)-C6 FUNGAL-TYPE DOMAIN-CONTAINING PROTEIN"/>
    <property type="match status" value="1"/>
</dbReference>
<dbReference type="GO" id="GO:0008270">
    <property type="term" value="F:zinc ion binding"/>
    <property type="evidence" value="ECO:0007669"/>
    <property type="project" value="InterPro"/>
</dbReference>
<evidence type="ECO:0000259" key="7">
    <source>
        <dbReference type="PROSITE" id="PS50048"/>
    </source>
</evidence>
<name>A0A067QAS9_9AGAM</name>
<organism evidence="8 9">
    <name type="scientific">Jaapia argillacea MUCL 33604</name>
    <dbReference type="NCBI Taxonomy" id="933084"/>
    <lineage>
        <taxon>Eukaryota</taxon>
        <taxon>Fungi</taxon>
        <taxon>Dikarya</taxon>
        <taxon>Basidiomycota</taxon>
        <taxon>Agaricomycotina</taxon>
        <taxon>Agaricomycetes</taxon>
        <taxon>Agaricomycetidae</taxon>
        <taxon>Jaapiales</taxon>
        <taxon>Jaapiaceae</taxon>
        <taxon>Jaapia</taxon>
    </lineage>
</organism>
<feature type="compositionally biased region" description="Low complexity" evidence="6">
    <location>
        <begin position="87"/>
        <end position="106"/>
    </location>
</feature>
<keyword evidence="5" id="KW-0539">Nucleus</keyword>
<dbReference type="PROSITE" id="PS50048">
    <property type="entry name" value="ZN2_CY6_FUNGAL_2"/>
    <property type="match status" value="1"/>
</dbReference>
<dbReference type="GO" id="GO:0005634">
    <property type="term" value="C:nucleus"/>
    <property type="evidence" value="ECO:0007669"/>
    <property type="project" value="UniProtKB-SubCell"/>
</dbReference>
<dbReference type="GO" id="GO:0000981">
    <property type="term" value="F:DNA-binding transcription factor activity, RNA polymerase II-specific"/>
    <property type="evidence" value="ECO:0007669"/>
    <property type="project" value="InterPro"/>
</dbReference>
<dbReference type="CDD" id="cd00067">
    <property type="entry name" value="GAL4"/>
    <property type="match status" value="1"/>
</dbReference>
<keyword evidence="4" id="KW-0804">Transcription</keyword>
<accession>A0A067QAS9</accession>
<dbReference type="Pfam" id="PF00172">
    <property type="entry name" value="Zn_clus"/>
    <property type="match status" value="1"/>
</dbReference>
<evidence type="ECO:0000256" key="1">
    <source>
        <dbReference type="ARBA" id="ARBA00004123"/>
    </source>
</evidence>
<dbReference type="AlphaFoldDB" id="A0A067QAS9"/>
<dbReference type="Pfam" id="PF04082">
    <property type="entry name" value="Fungal_trans"/>
    <property type="match status" value="1"/>
</dbReference>
<evidence type="ECO:0000313" key="9">
    <source>
        <dbReference type="Proteomes" id="UP000027265"/>
    </source>
</evidence>
<proteinExistence type="predicted"/>
<protein>
    <recommendedName>
        <fullName evidence="7">Zn(2)-C6 fungal-type domain-containing protein</fullName>
    </recommendedName>
</protein>
<dbReference type="PROSITE" id="PS00463">
    <property type="entry name" value="ZN2_CY6_FUNGAL_1"/>
    <property type="match status" value="1"/>
</dbReference>
<dbReference type="GO" id="GO:0006351">
    <property type="term" value="P:DNA-templated transcription"/>
    <property type="evidence" value="ECO:0007669"/>
    <property type="project" value="InterPro"/>
</dbReference>
<dbReference type="InterPro" id="IPR036864">
    <property type="entry name" value="Zn2-C6_fun-type_DNA-bd_sf"/>
</dbReference>
<keyword evidence="9" id="KW-1185">Reference proteome</keyword>
<dbReference type="InterPro" id="IPR050815">
    <property type="entry name" value="TF_fung"/>
</dbReference>
<dbReference type="PANTHER" id="PTHR47338">
    <property type="entry name" value="ZN(II)2CYS6 TRANSCRIPTION FACTOR (EUROFUNG)-RELATED"/>
    <property type="match status" value="1"/>
</dbReference>
<keyword evidence="2" id="KW-0479">Metal-binding</keyword>
<dbReference type="GO" id="GO:0003677">
    <property type="term" value="F:DNA binding"/>
    <property type="evidence" value="ECO:0007669"/>
    <property type="project" value="InterPro"/>
</dbReference>
<dbReference type="EMBL" id="KL197715">
    <property type="protein sequence ID" value="KDQ59691.1"/>
    <property type="molecule type" value="Genomic_DNA"/>
</dbReference>
<gene>
    <name evidence="8" type="ORF">JAAARDRAFT_68290</name>
</gene>
<comment type="subcellular location">
    <subcellularLocation>
        <location evidence="1">Nucleus</location>
    </subcellularLocation>
</comment>
<dbReference type="SMART" id="SM00066">
    <property type="entry name" value="GAL4"/>
    <property type="match status" value="1"/>
</dbReference>
<evidence type="ECO:0000256" key="5">
    <source>
        <dbReference type="ARBA" id="ARBA00023242"/>
    </source>
</evidence>
<feature type="domain" description="Zn(2)-C6 fungal-type" evidence="7">
    <location>
        <begin position="18"/>
        <end position="50"/>
    </location>
</feature>
<keyword evidence="3" id="KW-0805">Transcription regulation</keyword>